<dbReference type="AlphaFoldDB" id="A0A2U1S7S8"/>
<proteinExistence type="predicted"/>
<dbReference type="NCBIfam" id="TIGR02710">
    <property type="entry name" value="TIGR02710 family CRISPR-associated CARF protein"/>
    <property type="match status" value="1"/>
</dbReference>
<name>A0A2U1S7S8_9EURY</name>
<evidence type="ECO:0000313" key="2">
    <source>
        <dbReference type="Proteomes" id="UP000245577"/>
    </source>
</evidence>
<accession>A0A2U1S7S8</accession>
<dbReference type="Gene3D" id="3.40.50.10770">
    <property type="entry name" value="Hypothetical protein VC1899 like domain (Restriction endonuclease-like)"/>
    <property type="match status" value="1"/>
</dbReference>
<dbReference type="Pfam" id="PF09670">
    <property type="entry name" value="Cas_Cas02710"/>
    <property type="match status" value="1"/>
</dbReference>
<comment type="caution">
    <text evidence="1">The sequence shown here is derived from an EMBL/GenBank/DDBJ whole genome shotgun (WGS) entry which is preliminary data.</text>
</comment>
<keyword evidence="2" id="KW-1185">Reference proteome</keyword>
<organism evidence="1 2">
    <name type="scientific">Methanobrevibacter woesei</name>
    <dbReference type="NCBI Taxonomy" id="190976"/>
    <lineage>
        <taxon>Archaea</taxon>
        <taxon>Methanobacteriati</taxon>
        <taxon>Methanobacteriota</taxon>
        <taxon>Methanomada group</taxon>
        <taxon>Methanobacteria</taxon>
        <taxon>Methanobacteriales</taxon>
        <taxon>Methanobacteriaceae</taxon>
        <taxon>Methanobrevibacter</taxon>
    </lineage>
</organism>
<dbReference type="Proteomes" id="UP000245577">
    <property type="component" value="Unassembled WGS sequence"/>
</dbReference>
<protein>
    <submittedName>
        <fullName evidence="1">CRISPR-associated protein</fullName>
    </submittedName>
</protein>
<dbReference type="SUPFAM" id="SSF52980">
    <property type="entry name" value="Restriction endonuclease-like"/>
    <property type="match status" value="1"/>
</dbReference>
<dbReference type="RefSeq" id="WP_116669760.1">
    <property type="nucleotide sequence ID" value="NZ_MZGU01000004.1"/>
</dbReference>
<sequence length="441" mass="50845">MQKALVLSVGGSEEPLIYSIERFKPDFIYFLHSKDTRKSVDIILNNFDYDSSQYRLKELKNPESLEESFSKSREIMEFLMNDYEIHINFTGGTKPMGAGLVLASIGEKCSFSYVGSNKGSGGRDKNGVGVVLSGFEEIKNQKDPYEVYAVVEFSRGMDFFNKYQFTAAKSNFKSASEKLEDEHLRELANLYVDLVELYDVWDKFDNKINKKTLNSYLENHILKKINDSENIKNTIEKESPKFLSQLEDNIEFLKLKISRKGLIEENDVKYYLPDLLNNASRRIEEGKYDDAVARLYRATELIAQTGLANEGFIELSRLRDHKIFRIPLEAIENCDNKEAVEYIKGLDDYWYAKKGVVKLALSKSFEFLGYLGCQYAKDYLDDNKLKDMVSKRNDSLLAHGLNPFSKDDAENLFEGVLKYAIGVFPEIEKYMEMAKFPKFKE</sequence>
<dbReference type="EMBL" id="MZGU01000004">
    <property type="protein sequence ID" value="PWB86122.1"/>
    <property type="molecule type" value="Genomic_DNA"/>
</dbReference>
<dbReference type="InterPro" id="IPR014082">
    <property type="entry name" value="CRISPR-assoc_prot_Cas02710"/>
</dbReference>
<dbReference type="InterPro" id="IPR011335">
    <property type="entry name" value="Restrct_endonuc-II-like"/>
</dbReference>
<dbReference type="OrthoDB" id="115930at2157"/>
<gene>
    <name evidence="1" type="ORF">MBBWO_09760</name>
</gene>
<evidence type="ECO:0000313" key="1">
    <source>
        <dbReference type="EMBL" id="PWB86122.1"/>
    </source>
</evidence>
<reference evidence="1 2" key="1">
    <citation type="submission" date="2017-03" db="EMBL/GenBank/DDBJ databases">
        <title>Genome sequence of Methanobrevibacter wosei.</title>
        <authorList>
            <person name="Poehlein A."/>
            <person name="Seedorf H."/>
            <person name="Daniel R."/>
        </authorList>
    </citation>
    <scope>NUCLEOTIDE SEQUENCE [LARGE SCALE GENOMIC DNA]</scope>
    <source>
        <strain evidence="1 2">DSM 11979</strain>
    </source>
</reference>
<dbReference type="SMR" id="A0A2U1S7S8"/>